<reference evidence="1" key="1">
    <citation type="submission" date="2018-05" db="EMBL/GenBank/DDBJ databases">
        <authorList>
            <person name="Lanie J.A."/>
            <person name="Ng W.-L."/>
            <person name="Kazmierczak K.M."/>
            <person name="Andrzejewski T.M."/>
            <person name="Davidsen T.M."/>
            <person name="Wayne K.J."/>
            <person name="Tettelin H."/>
            <person name="Glass J.I."/>
            <person name="Rusch D."/>
            <person name="Podicherti R."/>
            <person name="Tsui H.-C.T."/>
            <person name="Winkler M.E."/>
        </authorList>
    </citation>
    <scope>NUCLEOTIDE SEQUENCE</scope>
</reference>
<dbReference type="SUPFAM" id="SSF52402">
    <property type="entry name" value="Adenine nucleotide alpha hydrolases-like"/>
    <property type="match status" value="1"/>
</dbReference>
<evidence type="ECO:0000313" key="1">
    <source>
        <dbReference type="EMBL" id="SVD83126.1"/>
    </source>
</evidence>
<name>A0A382YIL0_9ZZZZ</name>
<accession>A0A382YIL0</accession>
<sequence length="102" mass="10965">MFGLRTILVPFNNTQPNSAAIDAAKRIAEAEGAYIEGAYSRQVLPIIAGEGITLPGDYLAAFEEEGRQQAALAREAFETLIGERGIPLNSLESEGLRAGWTE</sequence>
<protein>
    <submittedName>
        <fullName evidence="1">Uncharacterized protein</fullName>
    </submittedName>
</protein>
<dbReference type="EMBL" id="UINC01176139">
    <property type="protein sequence ID" value="SVD83126.1"/>
    <property type="molecule type" value="Genomic_DNA"/>
</dbReference>
<organism evidence="1">
    <name type="scientific">marine metagenome</name>
    <dbReference type="NCBI Taxonomy" id="408172"/>
    <lineage>
        <taxon>unclassified sequences</taxon>
        <taxon>metagenomes</taxon>
        <taxon>ecological metagenomes</taxon>
    </lineage>
</organism>
<gene>
    <name evidence="1" type="ORF">METZ01_LOCUS435980</name>
</gene>
<feature type="non-terminal residue" evidence="1">
    <location>
        <position position="102"/>
    </location>
</feature>
<proteinExistence type="predicted"/>
<dbReference type="AlphaFoldDB" id="A0A382YIL0"/>